<comment type="caution">
    <text evidence="2">The sequence shown here is derived from an EMBL/GenBank/DDBJ whole genome shotgun (WGS) entry which is preliminary data.</text>
</comment>
<proteinExistence type="inferred from homology"/>
<sequence>MAADYGNLLDFTGKVIFVSGASRGIGEAVARAFAANGGEVVVSSRDAEACEKVAAAIRANGGKAHAKACHAGRMDDIEAAFAWIDDTFGRIDVLVNCGGTNPYYGPIGETPETAYDKTFDVNLKGPFYLSSAAVSRMKTAKSGAIVNVASINGLTPGHLQGVYSMTKAAMINMTKAFAREYGPDGIRVNAICPGLVETRMTQVFTENEAALREYTAQFPLRRAGQPADMVGGVLYLASDAAAYTTGTTLVMDGGHTA</sequence>
<dbReference type="RefSeq" id="WP_121937795.1">
    <property type="nucleotide sequence ID" value="NZ_REFR01000010.1"/>
</dbReference>
<dbReference type="NCBIfam" id="NF005559">
    <property type="entry name" value="PRK07231.1"/>
    <property type="match status" value="1"/>
</dbReference>
<dbReference type="PANTHER" id="PTHR43943:SF2">
    <property type="entry name" value="DEHYDROGENASE_REDUCTASE 4"/>
    <property type="match status" value="1"/>
</dbReference>
<evidence type="ECO:0000256" key="1">
    <source>
        <dbReference type="ARBA" id="ARBA00006484"/>
    </source>
</evidence>
<dbReference type="Pfam" id="PF13561">
    <property type="entry name" value="adh_short_C2"/>
    <property type="match status" value="1"/>
</dbReference>
<dbReference type="InterPro" id="IPR036291">
    <property type="entry name" value="NAD(P)-bd_dom_sf"/>
</dbReference>
<gene>
    <name evidence="2" type="ORF">BXY39_1060</name>
</gene>
<dbReference type="Gene3D" id="3.40.50.720">
    <property type="entry name" value="NAD(P)-binding Rossmann-like Domain"/>
    <property type="match status" value="1"/>
</dbReference>
<dbReference type="InterPro" id="IPR020904">
    <property type="entry name" value="Sc_DH/Rdtase_CS"/>
</dbReference>
<dbReference type="PROSITE" id="PS00061">
    <property type="entry name" value="ADH_SHORT"/>
    <property type="match status" value="1"/>
</dbReference>
<dbReference type="PRINTS" id="PR00081">
    <property type="entry name" value="GDHRDH"/>
</dbReference>
<evidence type="ECO:0000313" key="2">
    <source>
        <dbReference type="EMBL" id="RMB08427.1"/>
    </source>
</evidence>
<dbReference type="Proteomes" id="UP000271227">
    <property type="component" value="Unassembled WGS sequence"/>
</dbReference>
<dbReference type="EMBL" id="REFR01000010">
    <property type="protein sequence ID" value="RMB08427.1"/>
    <property type="molecule type" value="Genomic_DNA"/>
</dbReference>
<reference evidence="2 3" key="1">
    <citation type="submission" date="2018-10" db="EMBL/GenBank/DDBJ databases">
        <title>Genomic Encyclopedia of Archaeal and Bacterial Type Strains, Phase II (KMG-II): from individual species to whole genera.</title>
        <authorList>
            <person name="Goeker M."/>
        </authorList>
    </citation>
    <scope>NUCLEOTIDE SEQUENCE [LARGE SCALE GENOMIC DNA]</scope>
    <source>
        <strain evidence="2 3">DSM 25217</strain>
    </source>
</reference>
<keyword evidence="3" id="KW-1185">Reference proteome</keyword>
<dbReference type="OrthoDB" id="9789398at2"/>
<dbReference type="AlphaFoldDB" id="A0A3M0CI37"/>
<evidence type="ECO:0000313" key="3">
    <source>
        <dbReference type="Proteomes" id="UP000271227"/>
    </source>
</evidence>
<organism evidence="2 3">
    <name type="scientific">Eilatimonas milleporae</name>
    <dbReference type="NCBI Taxonomy" id="911205"/>
    <lineage>
        <taxon>Bacteria</taxon>
        <taxon>Pseudomonadati</taxon>
        <taxon>Pseudomonadota</taxon>
        <taxon>Alphaproteobacteria</taxon>
        <taxon>Kordiimonadales</taxon>
        <taxon>Kordiimonadaceae</taxon>
        <taxon>Eilatimonas</taxon>
    </lineage>
</organism>
<protein>
    <submittedName>
        <fullName evidence="2">NAD(P)-dependent dehydrogenase (Short-subunit alcohol dehydrogenase family)</fullName>
    </submittedName>
</protein>
<dbReference type="CDD" id="cd05233">
    <property type="entry name" value="SDR_c"/>
    <property type="match status" value="1"/>
</dbReference>
<accession>A0A3M0CI37</accession>
<dbReference type="PANTHER" id="PTHR43943">
    <property type="entry name" value="DEHYDROGENASE/REDUCTASE (SDR FAMILY) MEMBER 4"/>
    <property type="match status" value="1"/>
</dbReference>
<name>A0A3M0CI37_9PROT</name>
<dbReference type="PRINTS" id="PR00080">
    <property type="entry name" value="SDRFAMILY"/>
</dbReference>
<comment type="similarity">
    <text evidence="1">Belongs to the short-chain dehydrogenases/reductases (SDR) family.</text>
</comment>
<dbReference type="InterPro" id="IPR002347">
    <property type="entry name" value="SDR_fam"/>
</dbReference>
<dbReference type="SUPFAM" id="SSF51735">
    <property type="entry name" value="NAD(P)-binding Rossmann-fold domains"/>
    <property type="match status" value="1"/>
</dbReference>
<dbReference type="InParanoid" id="A0A3M0CI37"/>
<dbReference type="FunFam" id="3.40.50.720:FF:000084">
    <property type="entry name" value="Short-chain dehydrogenase reductase"/>
    <property type="match status" value="1"/>
</dbReference>